<dbReference type="PANTHER" id="PTHR31901">
    <property type="entry name" value="GH3 DOMAIN-CONTAINING PROTEIN"/>
    <property type="match status" value="1"/>
</dbReference>
<feature type="domain" description="GH3 C-terminal" evidence="2">
    <location>
        <begin position="228"/>
        <end position="300"/>
    </location>
</feature>
<dbReference type="OrthoDB" id="10004661at2759"/>
<feature type="domain" description="GH3 middle" evidence="1">
    <location>
        <begin position="101"/>
        <end position="172"/>
    </location>
</feature>
<dbReference type="AlphaFoldDB" id="A0A2G8LQ83"/>
<dbReference type="Pfam" id="PF03321">
    <property type="entry name" value="GH3"/>
    <property type="match status" value="1"/>
</dbReference>
<sequence length="322" mass="37117">MRLMEDEWEQLVEDIREGKINSELKLAPNIRRSLEKALGKGDPKRACELQKEFEKGFDGIIRRVWPTYLTSCVPMFSHCYGATEGIIGLNMTPLQEEEEFLLTASYTIFEFIPEKDMSKPSPKTLFINELEVGQNYEVVVTVSSGLYRFRLGDVVQVAGYYQQCPTVKFLYRSGALLNLFGEKLNQAVLSEVLNDVITNVADAELIQYAAAESTLLTNENLDGRKDKQKQPYYIFFLELKFDASSSLSEDLQMIEFGKLIDSSLGHRHHYYRRLRHGNQIAKPCVHLVRRGTFAKFKEYIWKIVQQQPIKSKCLKNFVPQEC</sequence>
<evidence type="ECO:0000259" key="1">
    <source>
        <dbReference type="Pfam" id="PF23571"/>
    </source>
</evidence>
<dbReference type="InterPro" id="IPR055378">
    <property type="entry name" value="GH3_C"/>
</dbReference>
<dbReference type="Proteomes" id="UP000230750">
    <property type="component" value="Unassembled WGS sequence"/>
</dbReference>
<dbReference type="GO" id="GO:0005737">
    <property type="term" value="C:cytoplasm"/>
    <property type="evidence" value="ECO:0007669"/>
    <property type="project" value="TreeGrafter"/>
</dbReference>
<dbReference type="InterPro" id="IPR055377">
    <property type="entry name" value="GH3_M"/>
</dbReference>
<protein>
    <submittedName>
        <fullName evidence="3">Putative indole-3-acetic acid-amido synthetase GH3.9</fullName>
    </submittedName>
</protein>
<dbReference type="GO" id="GO:0016881">
    <property type="term" value="F:acid-amino acid ligase activity"/>
    <property type="evidence" value="ECO:0007669"/>
    <property type="project" value="TreeGrafter"/>
</dbReference>
<comment type="caution">
    <text evidence="3">The sequence shown here is derived from an EMBL/GenBank/DDBJ whole genome shotgun (WGS) entry which is preliminary data.</text>
</comment>
<gene>
    <name evidence="3" type="ORF">BSL78_00618</name>
</gene>
<dbReference type="Pfam" id="PF23572">
    <property type="entry name" value="GH3_C"/>
    <property type="match status" value="1"/>
</dbReference>
<dbReference type="PANTHER" id="PTHR31901:SF9">
    <property type="entry name" value="GH3 DOMAIN-CONTAINING PROTEIN"/>
    <property type="match status" value="1"/>
</dbReference>
<dbReference type="EMBL" id="MRZV01000012">
    <property type="protein sequence ID" value="PIK62418.1"/>
    <property type="molecule type" value="Genomic_DNA"/>
</dbReference>
<dbReference type="InterPro" id="IPR004993">
    <property type="entry name" value="GH3"/>
</dbReference>
<evidence type="ECO:0000259" key="2">
    <source>
        <dbReference type="Pfam" id="PF23572"/>
    </source>
</evidence>
<accession>A0A2G8LQ83</accession>
<reference evidence="3 4" key="1">
    <citation type="journal article" date="2017" name="PLoS Biol.">
        <title>The sea cucumber genome provides insights into morphological evolution and visceral regeneration.</title>
        <authorList>
            <person name="Zhang X."/>
            <person name="Sun L."/>
            <person name="Yuan J."/>
            <person name="Sun Y."/>
            <person name="Gao Y."/>
            <person name="Zhang L."/>
            <person name="Li S."/>
            <person name="Dai H."/>
            <person name="Hamel J.F."/>
            <person name="Liu C."/>
            <person name="Yu Y."/>
            <person name="Liu S."/>
            <person name="Lin W."/>
            <person name="Guo K."/>
            <person name="Jin S."/>
            <person name="Xu P."/>
            <person name="Storey K.B."/>
            <person name="Huan P."/>
            <person name="Zhang T."/>
            <person name="Zhou Y."/>
            <person name="Zhang J."/>
            <person name="Lin C."/>
            <person name="Li X."/>
            <person name="Xing L."/>
            <person name="Huo D."/>
            <person name="Sun M."/>
            <person name="Wang L."/>
            <person name="Mercier A."/>
            <person name="Li F."/>
            <person name="Yang H."/>
            <person name="Xiang J."/>
        </authorList>
    </citation>
    <scope>NUCLEOTIDE SEQUENCE [LARGE SCALE GENOMIC DNA]</scope>
    <source>
        <strain evidence="3">Shaxun</strain>
        <tissue evidence="3">Muscle</tissue>
    </source>
</reference>
<proteinExistence type="predicted"/>
<evidence type="ECO:0000313" key="3">
    <source>
        <dbReference type="EMBL" id="PIK62418.1"/>
    </source>
</evidence>
<evidence type="ECO:0000313" key="4">
    <source>
        <dbReference type="Proteomes" id="UP000230750"/>
    </source>
</evidence>
<keyword evidence="4" id="KW-1185">Reference proteome</keyword>
<dbReference type="Pfam" id="PF23571">
    <property type="entry name" value="GH3_M"/>
    <property type="match status" value="1"/>
</dbReference>
<name>A0A2G8LQ83_STIJA</name>
<organism evidence="3 4">
    <name type="scientific">Stichopus japonicus</name>
    <name type="common">Sea cucumber</name>
    <dbReference type="NCBI Taxonomy" id="307972"/>
    <lineage>
        <taxon>Eukaryota</taxon>
        <taxon>Metazoa</taxon>
        <taxon>Echinodermata</taxon>
        <taxon>Eleutherozoa</taxon>
        <taxon>Echinozoa</taxon>
        <taxon>Holothuroidea</taxon>
        <taxon>Aspidochirotacea</taxon>
        <taxon>Aspidochirotida</taxon>
        <taxon>Stichopodidae</taxon>
        <taxon>Apostichopus</taxon>
    </lineage>
</organism>